<evidence type="ECO:0000313" key="3">
    <source>
        <dbReference type="Proteomes" id="UP000772434"/>
    </source>
</evidence>
<organism evidence="2 3">
    <name type="scientific">Rhodocollybia butyracea</name>
    <dbReference type="NCBI Taxonomy" id="206335"/>
    <lineage>
        <taxon>Eukaryota</taxon>
        <taxon>Fungi</taxon>
        <taxon>Dikarya</taxon>
        <taxon>Basidiomycota</taxon>
        <taxon>Agaricomycotina</taxon>
        <taxon>Agaricomycetes</taxon>
        <taxon>Agaricomycetidae</taxon>
        <taxon>Agaricales</taxon>
        <taxon>Marasmiineae</taxon>
        <taxon>Omphalotaceae</taxon>
        <taxon>Rhodocollybia</taxon>
    </lineage>
</organism>
<dbReference type="EMBL" id="JADNRY010000015">
    <property type="protein sequence ID" value="KAF9073927.1"/>
    <property type="molecule type" value="Genomic_DNA"/>
</dbReference>
<gene>
    <name evidence="2" type="ORF">BDP27DRAFT_1317696</name>
</gene>
<feature type="region of interest" description="Disordered" evidence="1">
    <location>
        <begin position="1"/>
        <end position="22"/>
    </location>
</feature>
<proteinExistence type="predicted"/>
<accession>A0A9P5Q3G4</accession>
<dbReference type="OrthoDB" id="3062192at2759"/>
<protein>
    <submittedName>
        <fullName evidence="2">Uncharacterized protein</fullName>
    </submittedName>
</protein>
<name>A0A9P5Q3G4_9AGAR</name>
<feature type="compositionally biased region" description="Low complexity" evidence="1">
    <location>
        <begin position="7"/>
        <end position="22"/>
    </location>
</feature>
<comment type="caution">
    <text evidence="2">The sequence shown here is derived from an EMBL/GenBank/DDBJ whole genome shotgun (WGS) entry which is preliminary data.</text>
</comment>
<reference evidence="2" key="1">
    <citation type="submission" date="2020-11" db="EMBL/GenBank/DDBJ databases">
        <authorList>
            <consortium name="DOE Joint Genome Institute"/>
            <person name="Ahrendt S."/>
            <person name="Riley R."/>
            <person name="Andreopoulos W."/>
            <person name="Labutti K."/>
            <person name="Pangilinan J."/>
            <person name="Ruiz-Duenas F.J."/>
            <person name="Barrasa J.M."/>
            <person name="Sanchez-Garcia M."/>
            <person name="Camarero S."/>
            <person name="Miyauchi S."/>
            <person name="Serrano A."/>
            <person name="Linde D."/>
            <person name="Babiker R."/>
            <person name="Drula E."/>
            <person name="Ayuso-Fernandez I."/>
            <person name="Pacheco R."/>
            <person name="Padilla G."/>
            <person name="Ferreira P."/>
            <person name="Barriuso J."/>
            <person name="Kellner H."/>
            <person name="Castanera R."/>
            <person name="Alfaro M."/>
            <person name="Ramirez L."/>
            <person name="Pisabarro A.G."/>
            <person name="Kuo A."/>
            <person name="Tritt A."/>
            <person name="Lipzen A."/>
            <person name="He G."/>
            <person name="Yan M."/>
            <person name="Ng V."/>
            <person name="Cullen D."/>
            <person name="Martin F."/>
            <person name="Rosso M.-N."/>
            <person name="Henrissat B."/>
            <person name="Hibbett D."/>
            <person name="Martinez A.T."/>
            <person name="Grigoriev I.V."/>
        </authorList>
    </citation>
    <scope>NUCLEOTIDE SEQUENCE</scope>
    <source>
        <strain evidence="2">AH 40177</strain>
    </source>
</reference>
<sequence>MSQYDQGSEISTESSGSSSTVPGIGSLSGRAIKRVGSVVVNGVDAILIRRRLAQIETIFGHRSDGSPKSHDAESLYSDLLELSRPLYSLSIRTRAFRLIMGKLGGMDFNDLATAVVNWHPIESFDLLREMILSLRLQGTSPDTSLVENYSAFHAAGLDAYKIALPYSSAEKSTQGIAFLLYIGLAISLSRKPSFSRAVMDVGTLQFIADLYPNMLDPNFHSKNQLHPAQLVLRALLEKLDPIQDAPSVDRLLRLLHVKPPSSPPTGQTTTSFLMNVPMIDLLAQKLRSIHIDEGLIYSPGCGNIISRFLVLNGRHDIRVPYPTYSIDEQQMENLINEIYDTYLVPSNPPIRIRVSVSVEQYNR</sequence>
<dbReference type="Proteomes" id="UP000772434">
    <property type="component" value="Unassembled WGS sequence"/>
</dbReference>
<dbReference type="AlphaFoldDB" id="A0A9P5Q3G4"/>
<keyword evidence="3" id="KW-1185">Reference proteome</keyword>
<evidence type="ECO:0000256" key="1">
    <source>
        <dbReference type="SAM" id="MobiDB-lite"/>
    </source>
</evidence>
<evidence type="ECO:0000313" key="2">
    <source>
        <dbReference type="EMBL" id="KAF9073927.1"/>
    </source>
</evidence>